<dbReference type="InterPro" id="IPR002048">
    <property type="entry name" value="EF_hand_dom"/>
</dbReference>
<dbReference type="Proteomes" id="UP000593562">
    <property type="component" value="Unassembled WGS sequence"/>
</dbReference>
<protein>
    <submittedName>
        <fullName evidence="6">Calmodulin-related family protein</fullName>
    </submittedName>
</protein>
<dbReference type="GO" id="GO:0005737">
    <property type="term" value="C:cytoplasm"/>
    <property type="evidence" value="ECO:0007669"/>
    <property type="project" value="UniProtKB-ARBA"/>
</dbReference>
<organism evidence="6 7">
    <name type="scientific">Tripterygium wilfordii</name>
    <name type="common">Thunder God vine</name>
    <dbReference type="NCBI Taxonomy" id="458696"/>
    <lineage>
        <taxon>Eukaryota</taxon>
        <taxon>Viridiplantae</taxon>
        <taxon>Streptophyta</taxon>
        <taxon>Embryophyta</taxon>
        <taxon>Tracheophyta</taxon>
        <taxon>Spermatophyta</taxon>
        <taxon>Magnoliopsida</taxon>
        <taxon>eudicotyledons</taxon>
        <taxon>Gunneridae</taxon>
        <taxon>Pentapetalae</taxon>
        <taxon>rosids</taxon>
        <taxon>fabids</taxon>
        <taxon>Celastrales</taxon>
        <taxon>Celastraceae</taxon>
        <taxon>Tripterygium</taxon>
    </lineage>
</organism>
<dbReference type="CDD" id="cd00051">
    <property type="entry name" value="EFh"/>
    <property type="match status" value="2"/>
</dbReference>
<keyword evidence="3" id="KW-0677">Repeat</keyword>
<dbReference type="EMBL" id="JAAARO010000007">
    <property type="protein sequence ID" value="KAF5745629.1"/>
    <property type="molecule type" value="Genomic_DNA"/>
</dbReference>
<keyword evidence="2" id="KW-0479">Metal-binding</keyword>
<comment type="function">
    <text evidence="1">Potential calcium sensor.</text>
</comment>
<keyword evidence="7" id="KW-1185">Reference proteome</keyword>
<evidence type="ECO:0000256" key="3">
    <source>
        <dbReference type="ARBA" id="ARBA00022737"/>
    </source>
</evidence>
<gene>
    <name evidence="6" type="ORF">HS088_TW07G01221</name>
</gene>
<proteinExistence type="predicted"/>
<dbReference type="FunFam" id="1.10.238.10:FF:000089">
    <property type="entry name" value="calmodulin-like protein 3"/>
    <property type="match status" value="1"/>
</dbReference>
<comment type="caution">
    <text evidence="6">The sequence shown here is derived from an EMBL/GenBank/DDBJ whole genome shotgun (WGS) entry which is preliminary data.</text>
</comment>
<dbReference type="PROSITE" id="PS00018">
    <property type="entry name" value="EF_HAND_1"/>
    <property type="match status" value="3"/>
</dbReference>
<dbReference type="SMART" id="SM00054">
    <property type="entry name" value="EFh"/>
    <property type="match status" value="4"/>
</dbReference>
<dbReference type="PANTHER" id="PTHR10891">
    <property type="entry name" value="EF-HAND CALCIUM-BINDING DOMAIN CONTAINING PROTEIN"/>
    <property type="match status" value="1"/>
</dbReference>
<evidence type="ECO:0000313" key="7">
    <source>
        <dbReference type="Proteomes" id="UP000593562"/>
    </source>
</evidence>
<keyword evidence="4" id="KW-0106">Calcium</keyword>
<dbReference type="GO" id="GO:0005509">
    <property type="term" value="F:calcium ion binding"/>
    <property type="evidence" value="ECO:0007669"/>
    <property type="project" value="InterPro"/>
</dbReference>
<feature type="domain" description="EF-hand" evidence="5">
    <location>
        <begin position="42"/>
        <end position="77"/>
    </location>
</feature>
<feature type="domain" description="EF-hand" evidence="5">
    <location>
        <begin position="148"/>
        <end position="183"/>
    </location>
</feature>
<evidence type="ECO:0000259" key="5">
    <source>
        <dbReference type="PROSITE" id="PS50222"/>
    </source>
</evidence>
<dbReference type="Gene3D" id="1.10.238.10">
    <property type="entry name" value="EF-hand"/>
    <property type="match status" value="2"/>
</dbReference>
<evidence type="ECO:0000313" key="6">
    <source>
        <dbReference type="EMBL" id="KAF5745629.1"/>
    </source>
</evidence>
<dbReference type="AlphaFoldDB" id="A0A7J7DH82"/>
<dbReference type="InParanoid" id="A0A7J7DH82"/>
<dbReference type="SUPFAM" id="SSF47473">
    <property type="entry name" value="EF-hand"/>
    <property type="match status" value="1"/>
</dbReference>
<accession>A0A7J7DH82</accession>
<evidence type="ECO:0000256" key="1">
    <source>
        <dbReference type="ARBA" id="ARBA00003291"/>
    </source>
</evidence>
<dbReference type="PROSITE" id="PS50222">
    <property type="entry name" value="EF_HAND_2"/>
    <property type="match status" value="4"/>
</dbReference>
<evidence type="ECO:0000256" key="4">
    <source>
        <dbReference type="ARBA" id="ARBA00022837"/>
    </source>
</evidence>
<dbReference type="InterPro" id="IPR039647">
    <property type="entry name" value="EF_hand_pair_protein_CML-like"/>
</dbReference>
<reference evidence="6 7" key="1">
    <citation type="journal article" date="2020" name="Nat. Commun.">
        <title>Genome of Tripterygium wilfordii and identification of cytochrome P450 involved in triptolide biosynthesis.</title>
        <authorList>
            <person name="Tu L."/>
            <person name="Su P."/>
            <person name="Zhang Z."/>
            <person name="Gao L."/>
            <person name="Wang J."/>
            <person name="Hu T."/>
            <person name="Zhou J."/>
            <person name="Zhang Y."/>
            <person name="Zhao Y."/>
            <person name="Liu Y."/>
            <person name="Song Y."/>
            <person name="Tong Y."/>
            <person name="Lu Y."/>
            <person name="Yang J."/>
            <person name="Xu C."/>
            <person name="Jia M."/>
            <person name="Peters R.J."/>
            <person name="Huang L."/>
            <person name="Gao W."/>
        </authorList>
    </citation>
    <scope>NUCLEOTIDE SEQUENCE [LARGE SCALE GENOMIC DNA]</scope>
    <source>
        <strain evidence="7">cv. XIE 37</strain>
        <tissue evidence="6">Leaf</tissue>
    </source>
</reference>
<sequence length="336" mass="38298">MSNVSFLEFQYKLSKNKFLRKPSRLISFRDRQNSNLVPTSQPNLDDMRRVFDKFDSNKDGKISQQEYKVILRALGQDNMIGEVPNIFRAVDLDRDGFISFKEFVEVHKGNGVKTMDIQSAFRAFDANGDGKISAEEVMEMLKRLGERCTLEDSRRMVRAVDANGDGMVDMDEFMTMMTQTLKHDLQKLLQSGPSLKLVFYTRKQPGYDITVSLGLLFVISLSLLRRLEDFATENSNYSKLHLFGLENKDELDIMFRDTFGIGAHAISPSTALDPIYDSRKRSRSMKASKPRKKKSTVMDVQLNDLLERLTSLLETHIAEQSKRLAEKAGRAAPTKG</sequence>
<evidence type="ECO:0000256" key="2">
    <source>
        <dbReference type="ARBA" id="ARBA00022723"/>
    </source>
</evidence>
<dbReference type="InterPro" id="IPR011992">
    <property type="entry name" value="EF-hand-dom_pair"/>
</dbReference>
<dbReference type="Pfam" id="PF13499">
    <property type="entry name" value="EF-hand_7"/>
    <property type="match status" value="2"/>
</dbReference>
<dbReference type="InterPro" id="IPR018247">
    <property type="entry name" value="EF_Hand_1_Ca_BS"/>
</dbReference>
<feature type="domain" description="EF-hand" evidence="5">
    <location>
        <begin position="78"/>
        <end position="111"/>
    </location>
</feature>
<name>A0A7J7DH82_TRIWF</name>
<feature type="domain" description="EF-hand" evidence="5">
    <location>
        <begin position="112"/>
        <end position="147"/>
    </location>
</feature>